<name>A0AAV6YG11_ENGPU</name>
<dbReference type="Proteomes" id="UP000824782">
    <property type="component" value="Unassembled WGS sequence"/>
</dbReference>
<organism evidence="1 2">
    <name type="scientific">Engystomops pustulosus</name>
    <name type="common">Tungara frog</name>
    <name type="synonym">Physalaemus pustulosus</name>
    <dbReference type="NCBI Taxonomy" id="76066"/>
    <lineage>
        <taxon>Eukaryota</taxon>
        <taxon>Metazoa</taxon>
        <taxon>Chordata</taxon>
        <taxon>Craniata</taxon>
        <taxon>Vertebrata</taxon>
        <taxon>Euteleostomi</taxon>
        <taxon>Amphibia</taxon>
        <taxon>Batrachia</taxon>
        <taxon>Anura</taxon>
        <taxon>Neobatrachia</taxon>
        <taxon>Hyloidea</taxon>
        <taxon>Leptodactylidae</taxon>
        <taxon>Leiuperinae</taxon>
        <taxon>Engystomops</taxon>
    </lineage>
</organism>
<keyword evidence="2" id="KW-1185">Reference proteome</keyword>
<evidence type="ECO:0000313" key="1">
    <source>
        <dbReference type="EMBL" id="KAG8535981.1"/>
    </source>
</evidence>
<comment type="caution">
    <text evidence="1">The sequence shown here is derived from an EMBL/GenBank/DDBJ whole genome shotgun (WGS) entry which is preliminary data.</text>
</comment>
<dbReference type="AlphaFoldDB" id="A0AAV6YG11"/>
<accession>A0AAV6YG11</accession>
<dbReference type="EMBL" id="WNYA01052883">
    <property type="protein sequence ID" value="KAG8535981.1"/>
    <property type="molecule type" value="Genomic_DNA"/>
</dbReference>
<proteinExistence type="predicted"/>
<gene>
    <name evidence="1" type="ORF">GDO81_027363</name>
</gene>
<sequence>MLAVQTPKSLYWRDSSLLLSYCSANCSLEHSGPGVLLSPLGQVVAAPPITSQLTETGCNTDHWILDFYIIHRLTSALPGRINHCNVPCVMW</sequence>
<evidence type="ECO:0000313" key="2">
    <source>
        <dbReference type="Proteomes" id="UP000824782"/>
    </source>
</evidence>
<protein>
    <submittedName>
        <fullName evidence="1">Uncharacterized protein</fullName>
    </submittedName>
</protein>
<reference evidence="1" key="1">
    <citation type="thesis" date="2020" institute="ProQuest LLC" country="789 East Eisenhower Parkway, Ann Arbor, MI, USA">
        <title>Comparative Genomics and Chromosome Evolution.</title>
        <authorList>
            <person name="Mudd A.B."/>
        </authorList>
    </citation>
    <scope>NUCLEOTIDE SEQUENCE</scope>
    <source>
        <strain evidence="1">237g6f4</strain>
        <tissue evidence="1">Blood</tissue>
    </source>
</reference>